<dbReference type="EMBL" id="AZJI01000001">
    <property type="protein sequence ID" value="ETD24703.1"/>
    <property type="molecule type" value="Genomic_DNA"/>
</dbReference>
<evidence type="ECO:0000313" key="3">
    <source>
        <dbReference type="Proteomes" id="UP000018731"/>
    </source>
</evidence>
<proteinExistence type="predicted"/>
<reference evidence="2 3" key="1">
    <citation type="journal article" date="2014" name="Genome Announc.">
        <title>Draft genome sequences of six enterohepatic helicobacter species isolated from humans and one from rhesus macaques.</title>
        <authorList>
            <person name="Shen Z."/>
            <person name="Sheh A."/>
            <person name="Young S.K."/>
            <person name="Abouelliel A."/>
            <person name="Ward D.V."/>
            <person name="Earl A.M."/>
            <person name="Fox J.G."/>
        </authorList>
    </citation>
    <scope>NUCLEOTIDE SEQUENCE [LARGE SCALE GENOMIC DNA]</scope>
    <source>
        <strain evidence="2 3">MIT 99-5501</strain>
    </source>
</reference>
<evidence type="ECO:0008006" key="4">
    <source>
        <dbReference type="Google" id="ProtNLM"/>
    </source>
</evidence>
<protein>
    <recommendedName>
        <fullName evidence="4">Superinfection immunity protein</fullName>
    </recommendedName>
</protein>
<keyword evidence="1" id="KW-0472">Membrane</keyword>
<dbReference type="AlphaFoldDB" id="V8CBB6"/>
<dbReference type="InterPro" id="IPR016410">
    <property type="entry name" value="Phage_imm"/>
</dbReference>
<dbReference type="STRING" id="1357400.HMPREF2086_00035"/>
<keyword evidence="1" id="KW-1133">Transmembrane helix</keyword>
<dbReference type="Proteomes" id="UP000018731">
    <property type="component" value="Unassembled WGS sequence"/>
</dbReference>
<name>V8CBB6_9HELI</name>
<dbReference type="HOGENOM" id="CLU_2553585_0_0_7"/>
<feature type="transmembrane region" description="Helical" evidence="1">
    <location>
        <begin position="27"/>
        <end position="53"/>
    </location>
</feature>
<keyword evidence="1" id="KW-0812">Transmembrane</keyword>
<keyword evidence="3" id="KW-1185">Reference proteome</keyword>
<evidence type="ECO:0000256" key="1">
    <source>
        <dbReference type="SAM" id="Phobius"/>
    </source>
</evidence>
<evidence type="ECO:0000313" key="2">
    <source>
        <dbReference type="EMBL" id="ETD24703.1"/>
    </source>
</evidence>
<dbReference type="PATRIC" id="fig|1357400.3.peg.56"/>
<gene>
    <name evidence="2" type="ORF">HMPREF2086_00035</name>
</gene>
<organism evidence="2 3">
    <name type="scientific">Helicobacter macacae MIT 99-5501</name>
    <dbReference type="NCBI Taxonomy" id="1357400"/>
    <lineage>
        <taxon>Bacteria</taxon>
        <taxon>Pseudomonadati</taxon>
        <taxon>Campylobacterota</taxon>
        <taxon>Epsilonproteobacteria</taxon>
        <taxon>Campylobacterales</taxon>
        <taxon>Helicobacteraceae</taxon>
        <taxon>Helicobacter</taxon>
    </lineage>
</organism>
<dbReference type="OrthoDB" id="9814116at2"/>
<dbReference type="Pfam" id="PF14373">
    <property type="entry name" value="Imm_superinfect"/>
    <property type="match status" value="1"/>
</dbReference>
<comment type="caution">
    <text evidence="2">The sequence shown here is derived from an EMBL/GenBank/DDBJ whole genome shotgun (WGS) entry which is preliminary data.</text>
</comment>
<sequence length="89" mass="10384">MFLEYFYKNSTEIIDGVEIVGVPTFDILLFVAYILAIICSLGLYFLPSVIAFVRSHKDKWLIFIINFFFGLTGILWFVAFIWAIFSKKE</sequence>
<accession>V8CBB6</accession>
<feature type="transmembrane region" description="Helical" evidence="1">
    <location>
        <begin position="60"/>
        <end position="85"/>
    </location>
</feature>